<protein>
    <submittedName>
        <fullName evidence="2">Uncharacterized protein</fullName>
    </submittedName>
</protein>
<feature type="non-terminal residue" evidence="2">
    <location>
        <position position="1"/>
    </location>
</feature>
<gene>
    <name evidence="2" type="primary">ORF21068</name>
</gene>
<proteinExistence type="predicted"/>
<feature type="region of interest" description="Disordered" evidence="1">
    <location>
        <begin position="41"/>
        <end position="67"/>
    </location>
</feature>
<evidence type="ECO:0000256" key="1">
    <source>
        <dbReference type="SAM" id="MobiDB-lite"/>
    </source>
</evidence>
<name>A0A0B6YBL4_9EUPU</name>
<feature type="non-terminal residue" evidence="2">
    <location>
        <position position="67"/>
    </location>
</feature>
<sequence length="67" mass="7640">EELSGLQLGPKSKLNLQKQVQPGYQVKRGVPVSFRQTTVTKDQWQQPFSSDMNTDLQNRNSAYSDLK</sequence>
<dbReference type="AlphaFoldDB" id="A0A0B6YBL4"/>
<reference evidence="2" key="1">
    <citation type="submission" date="2014-12" db="EMBL/GenBank/DDBJ databases">
        <title>Insight into the proteome of Arion vulgaris.</title>
        <authorList>
            <person name="Aradska J."/>
            <person name="Bulat T."/>
            <person name="Smidak R."/>
            <person name="Sarate P."/>
            <person name="Gangsoo J."/>
            <person name="Sialana F."/>
            <person name="Bilban M."/>
            <person name="Lubec G."/>
        </authorList>
    </citation>
    <scope>NUCLEOTIDE SEQUENCE</scope>
    <source>
        <tissue evidence="2">Skin</tissue>
    </source>
</reference>
<evidence type="ECO:0000313" key="2">
    <source>
        <dbReference type="EMBL" id="CEK53717.1"/>
    </source>
</evidence>
<accession>A0A0B6YBL4</accession>
<organism evidence="2">
    <name type="scientific">Arion vulgaris</name>
    <dbReference type="NCBI Taxonomy" id="1028688"/>
    <lineage>
        <taxon>Eukaryota</taxon>
        <taxon>Metazoa</taxon>
        <taxon>Spiralia</taxon>
        <taxon>Lophotrochozoa</taxon>
        <taxon>Mollusca</taxon>
        <taxon>Gastropoda</taxon>
        <taxon>Heterobranchia</taxon>
        <taxon>Euthyneura</taxon>
        <taxon>Panpulmonata</taxon>
        <taxon>Eupulmonata</taxon>
        <taxon>Stylommatophora</taxon>
        <taxon>Helicina</taxon>
        <taxon>Arionoidea</taxon>
        <taxon>Arionidae</taxon>
        <taxon>Arion</taxon>
    </lineage>
</organism>
<dbReference type="EMBL" id="HACG01006852">
    <property type="protein sequence ID" value="CEK53717.1"/>
    <property type="molecule type" value="Transcribed_RNA"/>
</dbReference>